<dbReference type="GO" id="GO:0000403">
    <property type="term" value="F:Y-form DNA binding"/>
    <property type="evidence" value="ECO:0007669"/>
    <property type="project" value="TreeGrafter"/>
</dbReference>
<dbReference type="InterPro" id="IPR001650">
    <property type="entry name" value="Helicase_C-like"/>
</dbReference>
<dbReference type="PANTHER" id="PTHR47396">
    <property type="entry name" value="TYPE I RESTRICTION ENZYME ECOKI R PROTEIN"/>
    <property type="match status" value="1"/>
</dbReference>
<dbReference type="GO" id="GO:0036121">
    <property type="term" value="F:double-stranded DNA helicase activity"/>
    <property type="evidence" value="ECO:0007669"/>
    <property type="project" value="TreeGrafter"/>
</dbReference>
<dbReference type="GO" id="GO:0061749">
    <property type="term" value="F:forked DNA-dependent helicase activity"/>
    <property type="evidence" value="ECO:0007669"/>
    <property type="project" value="TreeGrafter"/>
</dbReference>
<evidence type="ECO:0000259" key="2">
    <source>
        <dbReference type="PROSITE" id="PS51194"/>
    </source>
</evidence>
<evidence type="ECO:0000313" key="4">
    <source>
        <dbReference type="Proteomes" id="UP001212152"/>
    </source>
</evidence>
<feature type="compositionally biased region" description="Basic and acidic residues" evidence="1">
    <location>
        <begin position="449"/>
        <end position="472"/>
    </location>
</feature>
<proteinExistence type="predicted"/>
<evidence type="ECO:0000313" key="3">
    <source>
        <dbReference type="EMBL" id="KAJ3178661.1"/>
    </source>
</evidence>
<dbReference type="PROSITE" id="PS51194">
    <property type="entry name" value="HELICASE_CTER"/>
    <property type="match status" value="1"/>
</dbReference>
<protein>
    <recommendedName>
        <fullName evidence="2">Helicase C-terminal domain-containing protein</fullName>
    </recommendedName>
</protein>
<accession>A0AAD5XML1</accession>
<comment type="caution">
    <text evidence="3">The sequence shown here is derived from an EMBL/GenBank/DDBJ whole genome shotgun (WGS) entry which is preliminary data.</text>
</comment>
<name>A0AAD5XML1_9FUNG</name>
<dbReference type="SUPFAM" id="SSF52540">
    <property type="entry name" value="P-loop containing nucleoside triphosphate hydrolases"/>
    <property type="match status" value="1"/>
</dbReference>
<dbReference type="GO" id="GO:0005759">
    <property type="term" value="C:mitochondrial matrix"/>
    <property type="evidence" value="ECO:0007669"/>
    <property type="project" value="TreeGrafter"/>
</dbReference>
<feature type="domain" description="Helicase C-terminal" evidence="2">
    <location>
        <begin position="75"/>
        <end position="227"/>
    </location>
</feature>
<dbReference type="Gene3D" id="3.40.50.300">
    <property type="entry name" value="P-loop containing nucleotide triphosphate hydrolases"/>
    <property type="match status" value="1"/>
</dbReference>
<reference evidence="3" key="1">
    <citation type="submission" date="2020-05" db="EMBL/GenBank/DDBJ databases">
        <title>Phylogenomic resolution of chytrid fungi.</title>
        <authorList>
            <person name="Stajich J.E."/>
            <person name="Amses K."/>
            <person name="Simmons R."/>
            <person name="Seto K."/>
            <person name="Myers J."/>
            <person name="Bonds A."/>
            <person name="Quandt C.A."/>
            <person name="Barry K."/>
            <person name="Liu P."/>
            <person name="Grigoriev I."/>
            <person name="Longcore J.E."/>
            <person name="James T.Y."/>
        </authorList>
    </citation>
    <scope>NUCLEOTIDE SEQUENCE</scope>
    <source>
        <strain evidence="3">JEL0379</strain>
    </source>
</reference>
<dbReference type="AlphaFoldDB" id="A0AAD5XML1"/>
<dbReference type="EMBL" id="JADGJQ010000025">
    <property type="protein sequence ID" value="KAJ3178661.1"/>
    <property type="molecule type" value="Genomic_DNA"/>
</dbReference>
<dbReference type="PANTHER" id="PTHR47396:SF1">
    <property type="entry name" value="ATP-DEPENDENT HELICASE IRC3-RELATED"/>
    <property type="match status" value="1"/>
</dbReference>
<dbReference type="InterPro" id="IPR027417">
    <property type="entry name" value="P-loop_NTPase"/>
</dbReference>
<sequence>MALTNAFDELVYHRTTSQMIEDKWLCDMKFHRIVSDTNLNGLPERAGDFEAGPLSQRVNNSARNLQIFHAWWGMSQEKKIKTTLVFAASVDHIQSLCAVFQKHGVAVRGVHGGTPAQERKETLDAFGRGDFPVLVNCGIVAEGVDIPAIDGIVLARPTRSLVLLQQMLGRGLRPYAGKSACWFIDVCDSVGTDTVLAAPPVLLGLARDFEFENRPVSEVMKKLEKLQDTGRPLHMCKSWADVEALAAEDVDSTEESEPASYGFQLQAFDSPFEAGPAKQLDDEAQRLAQLSRFAWVRLGPSECLLTLPDESWLTATAEDDGMFHAYHHRRHKTVNFSPHAGTTRKFKYFHTKARIVTQDTLAWTIRSADTYVTQRSELLGRPGVLLRAAPWRKMPPSAAQLKTLQSLKINFDGNVADLTRGEVSDLLSKRMYGAKARRAEAELIRLQKKEDRSKKKEEADTRRLKQNEERMEKKNKKFAHFSSHLLRVGAL</sequence>
<dbReference type="Pfam" id="PF00271">
    <property type="entry name" value="Helicase_C"/>
    <property type="match status" value="1"/>
</dbReference>
<organism evidence="3 4">
    <name type="scientific">Geranomyces variabilis</name>
    <dbReference type="NCBI Taxonomy" id="109894"/>
    <lineage>
        <taxon>Eukaryota</taxon>
        <taxon>Fungi</taxon>
        <taxon>Fungi incertae sedis</taxon>
        <taxon>Chytridiomycota</taxon>
        <taxon>Chytridiomycota incertae sedis</taxon>
        <taxon>Chytridiomycetes</taxon>
        <taxon>Spizellomycetales</taxon>
        <taxon>Powellomycetaceae</taxon>
        <taxon>Geranomyces</taxon>
    </lineage>
</organism>
<dbReference type="Proteomes" id="UP001212152">
    <property type="component" value="Unassembled WGS sequence"/>
</dbReference>
<dbReference type="InterPro" id="IPR050742">
    <property type="entry name" value="Helicase_Restrict-Modif_Enz"/>
</dbReference>
<feature type="region of interest" description="Disordered" evidence="1">
    <location>
        <begin position="449"/>
        <end position="477"/>
    </location>
</feature>
<dbReference type="GO" id="GO:0032042">
    <property type="term" value="P:mitochondrial DNA metabolic process"/>
    <property type="evidence" value="ECO:0007669"/>
    <property type="project" value="TreeGrafter"/>
</dbReference>
<gene>
    <name evidence="3" type="ORF">HDU87_003484</name>
</gene>
<dbReference type="SMART" id="SM00490">
    <property type="entry name" value="HELICc"/>
    <property type="match status" value="1"/>
</dbReference>
<evidence type="ECO:0000256" key="1">
    <source>
        <dbReference type="SAM" id="MobiDB-lite"/>
    </source>
</evidence>
<dbReference type="GO" id="GO:0070125">
    <property type="term" value="P:mitochondrial translational elongation"/>
    <property type="evidence" value="ECO:0007669"/>
    <property type="project" value="TreeGrafter"/>
</dbReference>
<keyword evidence="4" id="KW-1185">Reference proteome</keyword>